<dbReference type="PANTHER" id="PTHR42799:SF2">
    <property type="entry name" value="MITOCHONDRIAL PEPTIDE METHIONINE SULFOXIDE REDUCTASE"/>
    <property type="match status" value="1"/>
</dbReference>
<evidence type="ECO:0000256" key="2">
    <source>
        <dbReference type="ARBA" id="ARBA00023002"/>
    </source>
</evidence>
<dbReference type="InterPro" id="IPR036509">
    <property type="entry name" value="Met_Sox_Rdtase_MsrA_sf"/>
</dbReference>
<dbReference type="GO" id="GO:0005737">
    <property type="term" value="C:cytoplasm"/>
    <property type="evidence" value="ECO:0007669"/>
    <property type="project" value="TreeGrafter"/>
</dbReference>
<dbReference type="Gene3D" id="3.30.1060.10">
    <property type="entry name" value="Peptide methionine sulphoxide reductase MsrA"/>
    <property type="match status" value="1"/>
</dbReference>
<dbReference type="PATRIC" id="fig|76859.3.peg.1979"/>
<name>A0A0M4RY00_9FUSO</name>
<dbReference type="AlphaFoldDB" id="A0A0M4RY00"/>
<dbReference type="EMBL" id="CP012713">
    <property type="protein sequence ID" value="ALF18455.1"/>
    <property type="molecule type" value="Genomic_DNA"/>
</dbReference>
<dbReference type="InterPro" id="IPR002569">
    <property type="entry name" value="Met_Sox_Rdtase_MsrA_dom"/>
</dbReference>
<dbReference type="EC" id="1.8.4.11" evidence="1"/>
<reference evidence="7" key="1">
    <citation type="submission" date="2015-09" db="EMBL/GenBank/DDBJ databases">
        <authorList>
            <person name="Kook J.-K."/>
            <person name="Park S.-N."/>
            <person name="Lim Y.K."/>
            <person name="Jo E."/>
        </authorList>
    </citation>
    <scope>NUCLEOTIDE SEQUENCE [LARGE SCALE GENOMIC DNA]</scope>
    <source>
        <strain evidence="7">KCOM 1279</strain>
    </source>
</reference>
<evidence type="ECO:0000256" key="4">
    <source>
        <dbReference type="ARBA" id="ARBA00048782"/>
    </source>
</evidence>
<dbReference type="SUPFAM" id="SSF55068">
    <property type="entry name" value="Peptide methionine sulfoxide reductase"/>
    <property type="match status" value="1"/>
</dbReference>
<protein>
    <recommendedName>
        <fullName evidence="1">peptide-methionine (S)-S-oxide reductase</fullName>
        <ecNumber evidence="1">1.8.4.11</ecNumber>
    </recommendedName>
</protein>
<evidence type="ECO:0000256" key="3">
    <source>
        <dbReference type="ARBA" id="ARBA00047806"/>
    </source>
</evidence>
<proteinExistence type="predicted"/>
<evidence type="ECO:0000256" key="1">
    <source>
        <dbReference type="ARBA" id="ARBA00012502"/>
    </source>
</evidence>
<feature type="domain" description="Peptide methionine sulphoxide reductase MsrA" evidence="5">
    <location>
        <begin position="1"/>
        <end position="83"/>
    </location>
</feature>
<keyword evidence="2" id="KW-0560">Oxidoreductase</keyword>
<organism evidence="6 7">
    <name type="scientific">Fusobacterium animalis</name>
    <dbReference type="NCBI Taxonomy" id="76859"/>
    <lineage>
        <taxon>Bacteria</taxon>
        <taxon>Fusobacteriati</taxon>
        <taxon>Fusobacteriota</taxon>
        <taxon>Fusobacteriia</taxon>
        <taxon>Fusobacteriales</taxon>
        <taxon>Fusobacteriaceae</taxon>
        <taxon>Fusobacterium</taxon>
    </lineage>
</organism>
<accession>A0A0M4RY00</accession>
<evidence type="ECO:0000313" key="7">
    <source>
        <dbReference type="Proteomes" id="UP000063147"/>
    </source>
</evidence>
<comment type="catalytic activity">
    <reaction evidence="3">
        <text>L-methionyl-[protein] + [thioredoxin]-disulfide + H2O = L-methionyl-(S)-S-oxide-[protein] + [thioredoxin]-dithiol</text>
        <dbReference type="Rhea" id="RHEA:14217"/>
        <dbReference type="Rhea" id="RHEA-COMP:10698"/>
        <dbReference type="Rhea" id="RHEA-COMP:10700"/>
        <dbReference type="Rhea" id="RHEA-COMP:12313"/>
        <dbReference type="Rhea" id="RHEA-COMP:12315"/>
        <dbReference type="ChEBI" id="CHEBI:15377"/>
        <dbReference type="ChEBI" id="CHEBI:16044"/>
        <dbReference type="ChEBI" id="CHEBI:29950"/>
        <dbReference type="ChEBI" id="CHEBI:44120"/>
        <dbReference type="ChEBI" id="CHEBI:50058"/>
        <dbReference type="EC" id="1.8.4.11"/>
    </reaction>
</comment>
<evidence type="ECO:0000313" key="6">
    <source>
        <dbReference type="EMBL" id="ALF18455.1"/>
    </source>
</evidence>
<comment type="catalytic activity">
    <reaction evidence="4">
        <text>[thioredoxin]-disulfide + L-methionine + H2O = L-methionine (S)-S-oxide + [thioredoxin]-dithiol</text>
        <dbReference type="Rhea" id="RHEA:19993"/>
        <dbReference type="Rhea" id="RHEA-COMP:10698"/>
        <dbReference type="Rhea" id="RHEA-COMP:10700"/>
        <dbReference type="ChEBI" id="CHEBI:15377"/>
        <dbReference type="ChEBI" id="CHEBI:29950"/>
        <dbReference type="ChEBI" id="CHEBI:50058"/>
        <dbReference type="ChEBI" id="CHEBI:57844"/>
        <dbReference type="ChEBI" id="CHEBI:58772"/>
        <dbReference type="EC" id="1.8.4.11"/>
    </reaction>
</comment>
<dbReference type="InterPro" id="IPR050162">
    <property type="entry name" value="MsrA_MetSO_reductase"/>
</dbReference>
<dbReference type="Pfam" id="PF01625">
    <property type="entry name" value="PMSR"/>
    <property type="match status" value="1"/>
</dbReference>
<evidence type="ECO:0000259" key="5">
    <source>
        <dbReference type="Pfam" id="PF01625"/>
    </source>
</evidence>
<dbReference type="PANTHER" id="PTHR42799">
    <property type="entry name" value="MITOCHONDRIAL PEPTIDE METHIONINE SULFOXIDE REDUCTASE"/>
    <property type="match status" value="1"/>
</dbReference>
<sequence>MEAYMEKIYGVIDATSGYANGKTKNPKYQDLHSSGHAETVHVRYDASKVNLSTLLKYYFKIIDPTSVNKQGNDIGSQYRTGIY</sequence>
<dbReference type="Proteomes" id="UP000063147">
    <property type="component" value="Chromosome"/>
</dbReference>
<dbReference type="GO" id="GO:0008113">
    <property type="term" value="F:peptide-methionine (S)-S-oxide reductase activity"/>
    <property type="evidence" value="ECO:0007669"/>
    <property type="project" value="UniProtKB-EC"/>
</dbReference>
<dbReference type="GO" id="GO:0034599">
    <property type="term" value="P:cellular response to oxidative stress"/>
    <property type="evidence" value="ECO:0007669"/>
    <property type="project" value="TreeGrafter"/>
</dbReference>
<gene>
    <name evidence="6" type="ORF">RN98_09795</name>
</gene>